<dbReference type="RefSeq" id="WP_193535037.1">
    <property type="nucleotide sequence ID" value="NZ_JADCLJ010000011.1"/>
</dbReference>
<dbReference type="Gene3D" id="1.20.1250.20">
    <property type="entry name" value="MFS general substrate transporter like domains"/>
    <property type="match status" value="1"/>
</dbReference>
<evidence type="ECO:0000256" key="7">
    <source>
        <dbReference type="SAM" id="Phobius"/>
    </source>
</evidence>
<comment type="caution">
    <text evidence="9">The sequence shown here is derived from an EMBL/GenBank/DDBJ whole genome shotgun (WGS) entry which is preliminary data.</text>
</comment>
<feature type="transmembrane region" description="Helical" evidence="7">
    <location>
        <begin position="373"/>
        <end position="394"/>
    </location>
</feature>
<dbReference type="InterPro" id="IPR001958">
    <property type="entry name" value="Tet-R_TetA/multi-R_MdtG-like"/>
</dbReference>
<evidence type="ECO:0000256" key="6">
    <source>
        <dbReference type="ARBA" id="ARBA00023136"/>
    </source>
</evidence>
<feature type="transmembrane region" description="Helical" evidence="7">
    <location>
        <begin position="47"/>
        <end position="67"/>
    </location>
</feature>
<evidence type="ECO:0000259" key="8">
    <source>
        <dbReference type="PROSITE" id="PS50850"/>
    </source>
</evidence>
<dbReference type="InterPro" id="IPR020846">
    <property type="entry name" value="MFS_dom"/>
</dbReference>
<feature type="transmembrane region" description="Helical" evidence="7">
    <location>
        <begin position="21"/>
        <end position="41"/>
    </location>
</feature>
<evidence type="ECO:0000256" key="4">
    <source>
        <dbReference type="ARBA" id="ARBA00022692"/>
    </source>
</evidence>
<gene>
    <name evidence="9" type="ORF">IMZ08_05715</name>
</gene>
<accession>A0ABR9QGE1</accession>
<feature type="transmembrane region" description="Helical" evidence="7">
    <location>
        <begin position="79"/>
        <end position="97"/>
    </location>
</feature>
<reference evidence="9 10" key="1">
    <citation type="submission" date="2020-10" db="EMBL/GenBank/DDBJ databases">
        <title>Bacillus sp. HD4P25, an endophyte from a halophyte.</title>
        <authorList>
            <person name="Sun J.-Q."/>
        </authorList>
    </citation>
    <scope>NUCLEOTIDE SEQUENCE [LARGE SCALE GENOMIC DNA]</scope>
    <source>
        <strain evidence="9 10">YIM 93174</strain>
    </source>
</reference>
<dbReference type="PANTHER" id="PTHR43266">
    <property type="entry name" value="MACROLIDE-EFFLUX PROTEIN"/>
    <property type="match status" value="1"/>
</dbReference>
<name>A0ABR9QGE1_9BACI</name>
<feature type="transmembrane region" description="Helical" evidence="7">
    <location>
        <begin position="281"/>
        <end position="300"/>
    </location>
</feature>
<evidence type="ECO:0000256" key="2">
    <source>
        <dbReference type="ARBA" id="ARBA00022448"/>
    </source>
</evidence>
<keyword evidence="5 7" id="KW-1133">Transmembrane helix</keyword>
<feature type="transmembrane region" description="Helical" evidence="7">
    <location>
        <begin position="172"/>
        <end position="189"/>
    </location>
</feature>
<feature type="transmembrane region" description="Helical" evidence="7">
    <location>
        <begin position="143"/>
        <end position="166"/>
    </location>
</feature>
<keyword evidence="2" id="KW-0813">Transport</keyword>
<evidence type="ECO:0000313" key="9">
    <source>
        <dbReference type="EMBL" id="MBE4907560.1"/>
    </source>
</evidence>
<dbReference type="Proteomes" id="UP001516662">
    <property type="component" value="Unassembled WGS sequence"/>
</dbReference>
<feature type="domain" description="Major facilitator superfamily (MFS) profile" evidence="8">
    <location>
        <begin position="1"/>
        <end position="397"/>
    </location>
</feature>
<organism evidence="9 10">
    <name type="scientific">Litchfieldia luteola</name>
    <dbReference type="NCBI Taxonomy" id="682179"/>
    <lineage>
        <taxon>Bacteria</taxon>
        <taxon>Bacillati</taxon>
        <taxon>Bacillota</taxon>
        <taxon>Bacilli</taxon>
        <taxon>Bacillales</taxon>
        <taxon>Bacillaceae</taxon>
        <taxon>Litchfieldia</taxon>
    </lineage>
</organism>
<protein>
    <submittedName>
        <fullName evidence="9">MFS transporter</fullName>
    </submittedName>
</protein>
<keyword evidence="4 7" id="KW-0812">Transmembrane</keyword>
<sequence>MKNNVAFLKEEKKYTRFLTSVFISGVGDWFHSIAVFSLLMHLSNTSVALGITMALRVLPHLLFGPIGGLLADRFSKKKILVICDFVQALAAFSLIFVSTAEDIWMIYVSTFILMSATAIQMPTRSSSIPLLVKKENILKANSLHSTAFGIMMVLGSMLGGIVTTILESNLAFGVNAITLVIAGSIMLTTRFPKHEYDETNEKFSLKQYKVVFPLIRKVPIIQLILIYYVLWAIGGGVMNLIPNVFAFEVYGLENIGVGILYACFGIGQILGGYLSPYFEKWPKQAIAIGFLIEGIAYTFFSFSPNILVGGLMLIIALTGVSVGNTFVGTMVMQYIPEKYLGRLFSVIYTLVNVILGTTMILTGALLAKIAPEQMALLSGLLITVPAIIIGYGILKSGTLQSELVEKNM</sequence>
<dbReference type="PANTHER" id="PTHR43266:SF10">
    <property type="entry name" value="BACILYSIN EXPORTER BACE-RELATED"/>
    <property type="match status" value="1"/>
</dbReference>
<evidence type="ECO:0000256" key="5">
    <source>
        <dbReference type="ARBA" id="ARBA00022989"/>
    </source>
</evidence>
<keyword evidence="10" id="KW-1185">Reference proteome</keyword>
<dbReference type="InterPro" id="IPR036259">
    <property type="entry name" value="MFS_trans_sf"/>
</dbReference>
<feature type="transmembrane region" description="Helical" evidence="7">
    <location>
        <begin position="306"/>
        <end position="331"/>
    </location>
</feature>
<feature type="transmembrane region" description="Helical" evidence="7">
    <location>
        <begin position="103"/>
        <end position="122"/>
    </location>
</feature>
<dbReference type="EMBL" id="JADCLJ010000011">
    <property type="protein sequence ID" value="MBE4907560.1"/>
    <property type="molecule type" value="Genomic_DNA"/>
</dbReference>
<dbReference type="CDD" id="cd06173">
    <property type="entry name" value="MFS_MefA_like"/>
    <property type="match status" value="1"/>
</dbReference>
<feature type="transmembrane region" description="Helical" evidence="7">
    <location>
        <begin position="254"/>
        <end position="274"/>
    </location>
</feature>
<feature type="transmembrane region" description="Helical" evidence="7">
    <location>
        <begin position="343"/>
        <end position="367"/>
    </location>
</feature>
<keyword evidence="3" id="KW-1003">Cell membrane</keyword>
<evidence type="ECO:0000256" key="3">
    <source>
        <dbReference type="ARBA" id="ARBA00022475"/>
    </source>
</evidence>
<dbReference type="SUPFAM" id="SSF103473">
    <property type="entry name" value="MFS general substrate transporter"/>
    <property type="match status" value="1"/>
</dbReference>
<evidence type="ECO:0000256" key="1">
    <source>
        <dbReference type="ARBA" id="ARBA00004651"/>
    </source>
</evidence>
<comment type="subcellular location">
    <subcellularLocation>
        <location evidence="1">Cell membrane</location>
        <topology evidence="1">Multi-pass membrane protein</topology>
    </subcellularLocation>
</comment>
<dbReference type="PRINTS" id="PR01035">
    <property type="entry name" value="TCRTETA"/>
</dbReference>
<dbReference type="Pfam" id="PF07690">
    <property type="entry name" value="MFS_1"/>
    <property type="match status" value="1"/>
</dbReference>
<proteinExistence type="predicted"/>
<keyword evidence="6 7" id="KW-0472">Membrane</keyword>
<evidence type="ECO:0000313" key="10">
    <source>
        <dbReference type="Proteomes" id="UP001516662"/>
    </source>
</evidence>
<dbReference type="PROSITE" id="PS50850">
    <property type="entry name" value="MFS"/>
    <property type="match status" value="1"/>
</dbReference>
<dbReference type="InterPro" id="IPR011701">
    <property type="entry name" value="MFS"/>
</dbReference>